<protein>
    <submittedName>
        <fullName evidence="1">Uncharacterized protein</fullName>
    </submittedName>
</protein>
<gene>
    <name evidence="1" type="ORF">UT76_C0030G0011</name>
</gene>
<comment type="caution">
    <text evidence="1">The sequence shown here is derived from an EMBL/GenBank/DDBJ whole genome shotgun (WGS) entry which is preliminary data.</text>
</comment>
<organism evidence="1 2">
    <name type="scientific">Candidatus Woesebacteria bacterium GW2011_GWB1_40_12</name>
    <dbReference type="NCBI Taxonomy" id="1618576"/>
    <lineage>
        <taxon>Bacteria</taxon>
        <taxon>Candidatus Woeseibacteriota</taxon>
    </lineage>
</organism>
<accession>A0A0G0QM77</accession>
<dbReference type="AlphaFoldDB" id="A0A0G0QM77"/>
<name>A0A0G0QM77_9BACT</name>
<proteinExistence type="predicted"/>
<dbReference type="Proteomes" id="UP000034215">
    <property type="component" value="Unassembled WGS sequence"/>
</dbReference>
<dbReference type="EMBL" id="LBYA01000030">
    <property type="protein sequence ID" value="KKR41539.1"/>
    <property type="molecule type" value="Genomic_DNA"/>
</dbReference>
<evidence type="ECO:0000313" key="2">
    <source>
        <dbReference type="Proteomes" id="UP000034215"/>
    </source>
</evidence>
<evidence type="ECO:0000313" key="1">
    <source>
        <dbReference type="EMBL" id="KKR41539.1"/>
    </source>
</evidence>
<sequence>MKRELDNELRPFDISQVNAWIKIVNLLFTNPDKTLPVFYSDPGTNRVLGDYFFRIIKEDEKVFLQAEGFSNRDTENGFRTGMSDWKVVQPGIYRIDVSDEEDA</sequence>
<reference evidence="1 2" key="1">
    <citation type="journal article" date="2015" name="Nature">
        <title>rRNA introns, odd ribosomes, and small enigmatic genomes across a large radiation of phyla.</title>
        <authorList>
            <person name="Brown C.T."/>
            <person name="Hug L.A."/>
            <person name="Thomas B.C."/>
            <person name="Sharon I."/>
            <person name="Castelle C.J."/>
            <person name="Singh A."/>
            <person name="Wilkins M.J."/>
            <person name="Williams K.H."/>
            <person name="Banfield J.F."/>
        </authorList>
    </citation>
    <scope>NUCLEOTIDE SEQUENCE [LARGE SCALE GENOMIC DNA]</scope>
</reference>